<dbReference type="OMA" id="EIIVIHK"/>
<comment type="caution">
    <text evidence="13">The sequence shown here is derived from an EMBL/GenBank/DDBJ whole genome shotgun (WGS) entry which is preliminary data.</text>
</comment>
<dbReference type="Gene3D" id="1.10.730.10">
    <property type="entry name" value="Isoleucyl-tRNA Synthetase, Domain 1"/>
    <property type="match status" value="1"/>
</dbReference>
<keyword evidence="14" id="KW-1185">Reference proteome</keyword>
<dbReference type="Pfam" id="PF19302">
    <property type="entry name" value="DUF5915"/>
    <property type="match status" value="1"/>
</dbReference>
<dbReference type="GO" id="GO:0000049">
    <property type="term" value="F:tRNA binding"/>
    <property type="evidence" value="ECO:0007669"/>
    <property type="project" value="InterPro"/>
</dbReference>
<evidence type="ECO:0000313" key="14">
    <source>
        <dbReference type="Proteomes" id="UP000031668"/>
    </source>
</evidence>
<dbReference type="PANTHER" id="PTHR42780:SF1">
    <property type="entry name" value="ISOLEUCINE--TRNA LIGASE, CYTOPLASMIC"/>
    <property type="match status" value="1"/>
</dbReference>
<comment type="catalytic activity">
    <reaction evidence="9">
        <text>tRNA(Ile) + L-isoleucine + ATP = L-isoleucyl-tRNA(Ile) + AMP + diphosphate</text>
        <dbReference type="Rhea" id="RHEA:11060"/>
        <dbReference type="Rhea" id="RHEA-COMP:9666"/>
        <dbReference type="Rhea" id="RHEA-COMP:9695"/>
        <dbReference type="ChEBI" id="CHEBI:30616"/>
        <dbReference type="ChEBI" id="CHEBI:33019"/>
        <dbReference type="ChEBI" id="CHEBI:58045"/>
        <dbReference type="ChEBI" id="CHEBI:78442"/>
        <dbReference type="ChEBI" id="CHEBI:78528"/>
        <dbReference type="ChEBI" id="CHEBI:456215"/>
        <dbReference type="EC" id="6.1.1.5"/>
    </reaction>
</comment>
<gene>
    <name evidence="13" type="ORF">RF11_07829</name>
</gene>
<dbReference type="SUPFAM" id="SSF50677">
    <property type="entry name" value="ValRS/IleRS/LeuRS editing domain"/>
    <property type="match status" value="1"/>
</dbReference>
<dbReference type="InterPro" id="IPR002300">
    <property type="entry name" value="aa-tRNA-synth_Ia"/>
</dbReference>
<keyword evidence="3 10" id="KW-0436">Ligase</keyword>
<dbReference type="CDD" id="cd00818">
    <property type="entry name" value="IleRS_core"/>
    <property type="match status" value="1"/>
</dbReference>
<dbReference type="Pfam" id="PF08264">
    <property type="entry name" value="Anticodon_1"/>
    <property type="match status" value="1"/>
</dbReference>
<dbReference type="EMBL" id="JWZT01003185">
    <property type="protein sequence ID" value="KII67444.1"/>
    <property type="molecule type" value="Genomic_DNA"/>
</dbReference>
<sequence length="1075" mass="124548">MSSRFLSDEVPLNINFVDTEEQVLELWKEIKAFETSTKLSKGRKHYSFYDGPPFATGLPHYGHILAGTIKDVVTRYAYQTGHHVTRRFGWDCHGLPVEHEIDKLHNIKSPADVLNMGITKYNDACRSIVSRYAKEWEDVVNRFGRWIDFENDYKTMYPSFMESVWWVFKQVFDKGLVYRSFRVMPFSTACTTPLSNFETGQNYKDIVDPSIIIRFVDSEDENISYLAWTTTPWTLPSNMALVVNPDKIYVKIRDKNLKMYVLMESRVSHVFKSPFEIVDKFPGSALVGKSYIPLFKYFSGFENAFKIYADPYVTDATGTGIVHSAPAFGEDDLRVCQNNHVVSNDRQLPCPIDVSGNFIDPVTDFKGMNFKDANPLIISNLKERKLLFGHSNITHSYPFCWRSDTPIMYRAVPSWFIKVENIVTDLLKNNKKSTWIPEYVRSKRFHNWLENARDWNVSRNRYWGTPIPLWVNDDFSEIICVGSIDELSQLSGVKVTDLHRENIDNIKIKSKTGQGYLHRTSEVFDCWFESGSMPYAQIHYPFENNDLFESYFPADFVAEGIDQTRGWFYTLLVISTCLFNETPFKNVVVSGLVLSSDGEKMSKRKKNYPDPLDMVNKYGADCIRAYLINSPVVNGENLNFKESGLSSLLKELFLPWFNAFRFFSQYRCVYEKKNSKFMFDPKNLEKLDSLLDVWMLSYSQSFIRDFRDEMSKYRLYNLVPNLQAYVDTLTKWYIRMNRLNLKGDAGNQLTSLTVLYKCLLDFAISAAPVTPFICEYYFQHLKKYLTDCSDEVGKSVHFQMIPQVESKFIFLDLERTFVNFRHVVELCRKIRERNNLPMKHPLSRVIVVHPEASFHEGMKLLEEYLLEDINVKEIVYTTDHTCHGLSLAIEPNYRLLGKRLGKNLKDIISEINSFSQEKLLESLKEGVINIRSELITAEEVHIFYKIDNDKKAGNIDVCTLKELAVLLDTKPNSELEDEGIARDFVNKIQRLRKKAKLNPTDDIIISYSILKSESEADLQRFSRVLLNNKAKIEDIIKRPIIQEFGDSLNSSDKVIASETFDLAKNTFSLSLINPS</sequence>
<keyword evidence="5 10" id="KW-0067">ATP-binding</keyword>
<dbReference type="GO" id="GO:0004822">
    <property type="term" value="F:isoleucine-tRNA ligase activity"/>
    <property type="evidence" value="ECO:0007669"/>
    <property type="project" value="UniProtKB-EC"/>
</dbReference>
<dbReference type="AlphaFoldDB" id="A0A0C2IPN3"/>
<evidence type="ECO:0000256" key="4">
    <source>
        <dbReference type="ARBA" id="ARBA00022741"/>
    </source>
</evidence>
<dbReference type="InterPro" id="IPR023586">
    <property type="entry name" value="Ile-tRNA-ligase_type2"/>
</dbReference>
<dbReference type="GO" id="GO:0006428">
    <property type="term" value="P:isoleucyl-tRNA aminoacylation"/>
    <property type="evidence" value="ECO:0007669"/>
    <property type="project" value="InterPro"/>
</dbReference>
<proteinExistence type="inferred from homology"/>
<feature type="domain" description="Aminoacyl-tRNA synthetase class Ia" evidence="11">
    <location>
        <begin position="22"/>
        <end position="638"/>
    </location>
</feature>
<dbReference type="Gene3D" id="3.40.50.620">
    <property type="entry name" value="HUPs"/>
    <property type="match status" value="2"/>
</dbReference>
<keyword evidence="6 10" id="KW-0648">Protein biosynthesis</keyword>
<dbReference type="PANTHER" id="PTHR42780">
    <property type="entry name" value="SOLEUCYL-TRNA SYNTHETASE"/>
    <property type="match status" value="1"/>
</dbReference>
<dbReference type="SUPFAM" id="SSF52374">
    <property type="entry name" value="Nucleotidylyl transferase"/>
    <property type="match status" value="1"/>
</dbReference>
<evidence type="ECO:0000256" key="2">
    <source>
        <dbReference type="ARBA" id="ARBA00013165"/>
    </source>
</evidence>
<feature type="domain" description="Methionyl/Valyl/Leucyl/Isoleucyl-tRNA synthetase anticodon-binding" evidence="12">
    <location>
        <begin position="692"/>
        <end position="845"/>
    </location>
</feature>
<comment type="similarity">
    <text evidence="1 10">Belongs to the class-I aminoacyl-tRNA synthetase family.</text>
</comment>
<evidence type="ECO:0000256" key="10">
    <source>
        <dbReference type="RuleBase" id="RU363035"/>
    </source>
</evidence>
<dbReference type="GO" id="GO:0005524">
    <property type="term" value="F:ATP binding"/>
    <property type="evidence" value="ECO:0007669"/>
    <property type="project" value="UniProtKB-KW"/>
</dbReference>
<dbReference type="InterPro" id="IPR013155">
    <property type="entry name" value="M/V/L/I-tRNA-synth_anticd-bd"/>
</dbReference>
<dbReference type="NCBIfam" id="TIGR00392">
    <property type="entry name" value="ileS"/>
    <property type="match status" value="1"/>
</dbReference>
<protein>
    <recommendedName>
        <fullName evidence="2">isoleucine--tRNA ligase</fullName>
        <ecNumber evidence="2">6.1.1.5</ecNumber>
    </recommendedName>
    <alternativeName>
        <fullName evidence="8">Isoleucyl-tRNA synthetase</fullName>
    </alternativeName>
</protein>
<dbReference type="Proteomes" id="UP000031668">
    <property type="component" value="Unassembled WGS sequence"/>
</dbReference>
<dbReference type="InterPro" id="IPR009008">
    <property type="entry name" value="Val/Leu/Ile-tRNA-synth_edit"/>
</dbReference>
<dbReference type="InterPro" id="IPR002301">
    <property type="entry name" value="Ile-tRNA-ligase"/>
</dbReference>
<evidence type="ECO:0000256" key="1">
    <source>
        <dbReference type="ARBA" id="ARBA00005594"/>
    </source>
</evidence>
<evidence type="ECO:0000256" key="5">
    <source>
        <dbReference type="ARBA" id="ARBA00022840"/>
    </source>
</evidence>
<dbReference type="PROSITE" id="PS00178">
    <property type="entry name" value="AA_TRNA_LIGASE_I"/>
    <property type="match status" value="1"/>
</dbReference>
<evidence type="ECO:0000313" key="13">
    <source>
        <dbReference type="EMBL" id="KII67444.1"/>
    </source>
</evidence>
<reference evidence="13 14" key="1">
    <citation type="journal article" date="2014" name="Genome Biol. Evol.">
        <title>The genome of the myxosporean Thelohanellus kitauei shows adaptations to nutrient acquisition within its fish host.</title>
        <authorList>
            <person name="Yang Y."/>
            <person name="Xiong J."/>
            <person name="Zhou Z."/>
            <person name="Huo F."/>
            <person name="Miao W."/>
            <person name="Ran C."/>
            <person name="Liu Y."/>
            <person name="Zhang J."/>
            <person name="Feng J."/>
            <person name="Wang M."/>
            <person name="Wang M."/>
            <person name="Wang L."/>
            <person name="Yao B."/>
        </authorList>
    </citation>
    <scope>NUCLEOTIDE SEQUENCE [LARGE SCALE GENOMIC DNA]</scope>
    <source>
        <strain evidence="13">Wuqing</strain>
    </source>
</reference>
<evidence type="ECO:0000256" key="3">
    <source>
        <dbReference type="ARBA" id="ARBA00022598"/>
    </source>
</evidence>
<accession>A0A0C2IPN3</accession>
<keyword evidence="4 10" id="KW-0547">Nucleotide-binding</keyword>
<evidence type="ECO:0000256" key="6">
    <source>
        <dbReference type="ARBA" id="ARBA00022917"/>
    </source>
</evidence>
<dbReference type="InterPro" id="IPR001412">
    <property type="entry name" value="aa-tRNA-synth_I_CS"/>
</dbReference>
<dbReference type="SUPFAM" id="SSF47323">
    <property type="entry name" value="Anticodon-binding domain of a subclass of class I aminoacyl-tRNA synthetases"/>
    <property type="match status" value="1"/>
</dbReference>
<dbReference type="InterPro" id="IPR009080">
    <property type="entry name" value="tRNAsynth_Ia_anticodon-bd"/>
</dbReference>
<evidence type="ECO:0000256" key="9">
    <source>
        <dbReference type="ARBA" id="ARBA00048359"/>
    </source>
</evidence>
<dbReference type="FunFam" id="3.40.50.620:FF:000133">
    <property type="entry name" value="Isoleucyl-tRNA synthetase, cytoplasmic"/>
    <property type="match status" value="1"/>
</dbReference>
<evidence type="ECO:0000259" key="11">
    <source>
        <dbReference type="Pfam" id="PF00133"/>
    </source>
</evidence>
<dbReference type="PRINTS" id="PR00984">
    <property type="entry name" value="TRNASYNTHILE"/>
</dbReference>
<name>A0A0C2IPN3_THEKT</name>
<dbReference type="Pfam" id="PF00133">
    <property type="entry name" value="tRNA-synt_1"/>
    <property type="match status" value="1"/>
</dbReference>
<dbReference type="EC" id="6.1.1.5" evidence="2"/>
<dbReference type="InterPro" id="IPR014729">
    <property type="entry name" value="Rossmann-like_a/b/a_fold"/>
</dbReference>
<keyword evidence="7 10" id="KW-0030">Aminoacyl-tRNA synthetase</keyword>
<organism evidence="13 14">
    <name type="scientific">Thelohanellus kitauei</name>
    <name type="common">Myxosporean</name>
    <dbReference type="NCBI Taxonomy" id="669202"/>
    <lineage>
        <taxon>Eukaryota</taxon>
        <taxon>Metazoa</taxon>
        <taxon>Cnidaria</taxon>
        <taxon>Myxozoa</taxon>
        <taxon>Myxosporea</taxon>
        <taxon>Bivalvulida</taxon>
        <taxon>Platysporina</taxon>
        <taxon>Myxobolidae</taxon>
        <taxon>Thelohanellus</taxon>
    </lineage>
</organism>
<dbReference type="OrthoDB" id="1706657at2759"/>
<dbReference type="FunFam" id="3.40.50.620:FF:000023">
    <property type="entry name" value="Isoleucyl-tRNA synthetase,cytoplasmic"/>
    <property type="match status" value="1"/>
</dbReference>
<evidence type="ECO:0000256" key="8">
    <source>
        <dbReference type="ARBA" id="ARBA00032665"/>
    </source>
</evidence>
<dbReference type="CDD" id="cd07961">
    <property type="entry name" value="Anticodon_Ia_Ile_ABEc"/>
    <property type="match status" value="1"/>
</dbReference>
<evidence type="ECO:0000259" key="12">
    <source>
        <dbReference type="Pfam" id="PF08264"/>
    </source>
</evidence>
<dbReference type="GO" id="GO:0002161">
    <property type="term" value="F:aminoacyl-tRNA deacylase activity"/>
    <property type="evidence" value="ECO:0007669"/>
    <property type="project" value="InterPro"/>
</dbReference>
<dbReference type="InterPro" id="IPR033709">
    <property type="entry name" value="Anticodon_Ile_ABEc"/>
</dbReference>
<evidence type="ECO:0000256" key="7">
    <source>
        <dbReference type="ARBA" id="ARBA00023146"/>
    </source>
</evidence>